<dbReference type="PANTHER" id="PTHR43105:SF4">
    <property type="entry name" value="PROTEIN YDEP"/>
    <property type="match status" value="1"/>
</dbReference>
<dbReference type="Gene3D" id="3.40.228.10">
    <property type="entry name" value="Dimethylsulfoxide Reductase, domain 2"/>
    <property type="match status" value="1"/>
</dbReference>
<dbReference type="PANTHER" id="PTHR43105">
    <property type="entry name" value="RESPIRATORY NITRATE REDUCTASE"/>
    <property type="match status" value="1"/>
</dbReference>
<sequence>MRLDEFPSVCNKSVQAQSSDVQGAIPTEIFDHDIGDLQELSGREIEYLGRLGTPIYKAAGENRFRPVDWNWALERAAEKLVATDPARSLFYSSGRSSNEAGFIFQLLARAYGTNNVNNCSYYCHQATSEGLATTIGRGTSSVEPG</sequence>
<dbReference type="EMBL" id="CP118246">
    <property type="protein sequence ID" value="WDR03854.1"/>
    <property type="molecule type" value="Genomic_DNA"/>
</dbReference>
<evidence type="ECO:0000313" key="3">
    <source>
        <dbReference type="Proteomes" id="UP001220530"/>
    </source>
</evidence>
<dbReference type="InterPro" id="IPR006656">
    <property type="entry name" value="Mopterin_OxRdtase"/>
</dbReference>
<dbReference type="Pfam" id="PF00384">
    <property type="entry name" value="Molybdopterin"/>
    <property type="match status" value="1"/>
</dbReference>
<evidence type="ECO:0000259" key="1">
    <source>
        <dbReference type="Pfam" id="PF00384"/>
    </source>
</evidence>
<gene>
    <name evidence="2" type="ORF">PSQ19_07410</name>
</gene>
<dbReference type="Gene3D" id="3.40.50.740">
    <property type="match status" value="1"/>
</dbReference>
<name>A0ABY7YR91_9HYPH</name>
<reference evidence="2 3" key="1">
    <citation type="submission" date="2023-02" db="EMBL/GenBank/DDBJ databases">
        <title>Devosia algicola sp. nov., isolated from the phycosphere of marine algae.</title>
        <authorList>
            <person name="Kim J.M."/>
            <person name="Lee J.K."/>
            <person name="Choi B.J."/>
            <person name="Bayburt H."/>
            <person name="Jeon C.O."/>
        </authorList>
    </citation>
    <scope>NUCLEOTIDE SEQUENCE [LARGE SCALE GENOMIC DNA]</scope>
    <source>
        <strain evidence="2 3">G20-9</strain>
    </source>
</reference>
<protein>
    <submittedName>
        <fullName evidence="2">Molybdopterin-dependent oxidoreductase</fullName>
    </submittedName>
</protein>
<dbReference type="InterPro" id="IPR050123">
    <property type="entry name" value="Prok_molybdopt-oxidoreductase"/>
</dbReference>
<proteinExistence type="predicted"/>
<dbReference type="SUPFAM" id="SSF53706">
    <property type="entry name" value="Formate dehydrogenase/DMSO reductase, domains 1-3"/>
    <property type="match status" value="1"/>
</dbReference>
<dbReference type="RefSeq" id="WP_282220241.1">
    <property type="nucleotide sequence ID" value="NZ_CP118246.1"/>
</dbReference>
<keyword evidence="3" id="KW-1185">Reference proteome</keyword>
<feature type="domain" description="Molybdopterin oxidoreductase" evidence="1">
    <location>
        <begin position="50"/>
        <end position="129"/>
    </location>
</feature>
<evidence type="ECO:0000313" key="2">
    <source>
        <dbReference type="EMBL" id="WDR03854.1"/>
    </source>
</evidence>
<dbReference type="Proteomes" id="UP001220530">
    <property type="component" value="Chromosome"/>
</dbReference>
<accession>A0ABY7YR91</accession>
<organism evidence="2 3">
    <name type="scientific">Devosia algicola</name>
    <dbReference type="NCBI Taxonomy" id="3026418"/>
    <lineage>
        <taxon>Bacteria</taxon>
        <taxon>Pseudomonadati</taxon>
        <taxon>Pseudomonadota</taxon>
        <taxon>Alphaproteobacteria</taxon>
        <taxon>Hyphomicrobiales</taxon>
        <taxon>Devosiaceae</taxon>
        <taxon>Devosia</taxon>
    </lineage>
</organism>